<reference evidence="2 3" key="1">
    <citation type="journal article" date="2021" name="BMC Genomics">
        <title>Datura genome reveals duplications of psychoactive alkaloid biosynthetic genes and high mutation rate following tissue culture.</title>
        <authorList>
            <person name="Rajewski A."/>
            <person name="Carter-House D."/>
            <person name="Stajich J."/>
            <person name="Litt A."/>
        </authorList>
    </citation>
    <scope>NUCLEOTIDE SEQUENCE [LARGE SCALE GENOMIC DNA]</scope>
    <source>
        <strain evidence="2">AR-01</strain>
    </source>
</reference>
<accession>A0ABS8YBZ1</accession>
<evidence type="ECO:0000313" key="3">
    <source>
        <dbReference type="Proteomes" id="UP000823775"/>
    </source>
</evidence>
<evidence type="ECO:0000313" key="2">
    <source>
        <dbReference type="EMBL" id="MCE5167304.1"/>
    </source>
</evidence>
<feature type="non-terminal residue" evidence="2">
    <location>
        <position position="1"/>
    </location>
</feature>
<organism evidence="2 3">
    <name type="scientific">Datura stramonium</name>
    <name type="common">Jimsonweed</name>
    <name type="synonym">Common thornapple</name>
    <dbReference type="NCBI Taxonomy" id="4076"/>
    <lineage>
        <taxon>Eukaryota</taxon>
        <taxon>Viridiplantae</taxon>
        <taxon>Streptophyta</taxon>
        <taxon>Embryophyta</taxon>
        <taxon>Tracheophyta</taxon>
        <taxon>Spermatophyta</taxon>
        <taxon>Magnoliopsida</taxon>
        <taxon>eudicotyledons</taxon>
        <taxon>Gunneridae</taxon>
        <taxon>Pentapetalae</taxon>
        <taxon>asterids</taxon>
        <taxon>lamiids</taxon>
        <taxon>Solanales</taxon>
        <taxon>Solanaceae</taxon>
        <taxon>Solanoideae</taxon>
        <taxon>Datureae</taxon>
        <taxon>Datura</taxon>
    </lineage>
</organism>
<evidence type="ECO:0000256" key="1">
    <source>
        <dbReference type="SAM" id="MobiDB-lite"/>
    </source>
</evidence>
<dbReference type="EMBL" id="JACEIK010075771">
    <property type="protein sequence ID" value="MCE5167304.1"/>
    <property type="molecule type" value="Genomic_DNA"/>
</dbReference>
<comment type="caution">
    <text evidence="2">The sequence shown here is derived from an EMBL/GenBank/DDBJ whole genome shotgun (WGS) entry which is preliminary data.</text>
</comment>
<sequence length="279" mass="29619">VCMHGEEPGCKDINRIFTHQKFKSLRELSRNQVLKQFPHKCFELFTPCLQHSSCPKHIFSLFTIFTRISSVFPLLSMAGSTSPSPSIEGHPLSDDLILDASISSNLSSSLEGANTHASPSPKIPSPKAVPVDSVVLSLEEGTTGSDAVGMTVVSPVVTKDGSNFSSENLFEGALTESKEGTSNILQSETEIIEGFITALGAREKDVGGESPSAEECRPGSVSDCPFIHTSEEPSSQEVPPIVASPKWYGTPTQPGVEILVPPEPLATAVGASSPPDDDE</sequence>
<name>A0ABS8YBZ1_DATST</name>
<gene>
    <name evidence="2" type="ORF">HAX54_047198</name>
</gene>
<proteinExistence type="predicted"/>
<dbReference type="Proteomes" id="UP000823775">
    <property type="component" value="Unassembled WGS sequence"/>
</dbReference>
<keyword evidence="3" id="KW-1185">Reference proteome</keyword>
<feature type="non-terminal residue" evidence="2">
    <location>
        <position position="279"/>
    </location>
</feature>
<feature type="region of interest" description="Disordered" evidence="1">
    <location>
        <begin position="205"/>
        <end position="255"/>
    </location>
</feature>
<protein>
    <submittedName>
        <fullName evidence="2">Uncharacterized protein</fullName>
    </submittedName>
</protein>